<sequence length="764" mass="84730">MAPPLQRGKIRAFMEEGLVVSWVQGADSNIHKKLKLNSFPGNMAFRNVNRKRHIGLQQLSALASTGRTLLGPMKLSKFIIDENIPGGVLICSPLRLLENMDLNSAVGQLLNEAIQAQNKDYKTGMTTLLFLVGAWSNAVLECLQHDVPLSLIVAIMSEGLDSCIEQVQSITLSLHNIQQKLKDIPIECDDLSLINSSSSPSGRQFTDIKITGSKSGTSILNLLKNELSEEKSEDHMIEQTNDINPGTPIINSTKCLLSESMSSNFVFSVCKTMIQKNSDLHNCHLDVLTYNTRSKLTHSRYFSYVNKCQSAQQTIHLDGCPKPFDKFSCLGQLAFSLSHGNESATKLIQDILRCQLPGANQKTDTCPFQFNISEIVTCSLSGISESHSCVYPGFITLVCPAKAASMKQFQDMPIRVILIDGDLTETCHHLGFNRLENMSIFSENMSHSKESSSLWVDSVIDLLIQSNINLILVHGDTCEILEEKCLLHKIVIINHVDHNVLIAFSNIMRAEIVTYISQVNEDCIVKGICVNLYGTLELNLVEVNGQIPLALTAEALRLVTVVLCCPFMSKMQAMEDQFWTCAYRLHHALLDQAVFPGGGAVELLCLGFLEKLEKTIQNSTSQLHFASSWFTKSSEQYKSLVLSVLASGWRQYLFAVMGNIANCTSEFETSTVIQQHLRRAAMFGSPSAYILEEFRKGKIGVTTEHSIISGRALKVCDNITAKIEAWRRALQLVLLVLQTDAEIIAGPKKDELLKSQDSGDFLFL</sequence>
<accession>A0AAW1B9Z8</accession>
<dbReference type="InterPro" id="IPR027409">
    <property type="entry name" value="GroEL-like_apical_dom_sf"/>
</dbReference>
<dbReference type="GO" id="GO:0051131">
    <property type="term" value="P:chaperone-mediated protein complex assembly"/>
    <property type="evidence" value="ECO:0007669"/>
    <property type="project" value="InterPro"/>
</dbReference>
<reference evidence="1 2" key="1">
    <citation type="journal article" date="2024" name="Proc. Natl. Acad. Sci. U.S.A.">
        <title>The genetic regulatory architecture and epigenomic basis for age-related changes in rattlesnake venom.</title>
        <authorList>
            <person name="Hogan M.P."/>
            <person name="Holding M.L."/>
            <person name="Nystrom G.S."/>
            <person name="Colston T.J."/>
            <person name="Bartlett D.A."/>
            <person name="Mason A.J."/>
            <person name="Ellsworth S.A."/>
            <person name="Rautsaw R.M."/>
            <person name="Lawrence K.C."/>
            <person name="Strickland J.L."/>
            <person name="He B."/>
            <person name="Fraser P."/>
            <person name="Margres M.J."/>
            <person name="Gilbert D.M."/>
            <person name="Gibbs H.L."/>
            <person name="Parkinson C.L."/>
            <person name="Rokyta D.R."/>
        </authorList>
    </citation>
    <scope>NUCLEOTIDE SEQUENCE [LARGE SCALE GENOMIC DNA]</scope>
    <source>
        <strain evidence="1">DRR0105</strain>
    </source>
</reference>
<dbReference type="EMBL" id="JAOTOJ010000007">
    <property type="protein sequence ID" value="KAK9398893.1"/>
    <property type="molecule type" value="Genomic_DNA"/>
</dbReference>
<gene>
    <name evidence="1" type="ORF">NXF25_013862</name>
</gene>
<dbReference type="InterPro" id="IPR027413">
    <property type="entry name" value="GROEL-like_equatorial_sf"/>
</dbReference>
<dbReference type="Gene3D" id="3.50.7.10">
    <property type="entry name" value="GroEL"/>
    <property type="match status" value="1"/>
</dbReference>
<dbReference type="SUPFAM" id="SSF52029">
    <property type="entry name" value="GroEL apical domain-like"/>
    <property type="match status" value="1"/>
</dbReference>
<keyword evidence="2" id="KW-1185">Reference proteome</keyword>
<dbReference type="GO" id="GO:0005524">
    <property type="term" value="F:ATP binding"/>
    <property type="evidence" value="ECO:0007669"/>
    <property type="project" value="InterPro"/>
</dbReference>
<dbReference type="InterPro" id="IPR027410">
    <property type="entry name" value="TCP-1-like_intermed_sf"/>
</dbReference>
<dbReference type="InterPro" id="IPR002423">
    <property type="entry name" value="Cpn60/GroEL/TCP-1"/>
</dbReference>
<evidence type="ECO:0000313" key="1">
    <source>
        <dbReference type="EMBL" id="KAK9398893.1"/>
    </source>
</evidence>
<dbReference type="GO" id="GO:0045494">
    <property type="term" value="P:photoreceptor cell maintenance"/>
    <property type="evidence" value="ECO:0007669"/>
    <property type="project" value="TreeGrafter"/>
</dbReference>
<organism evidence="1 2">
    <name type="scientific">Crotalus adamanteus</name>
    <name type="common">Eastern diamondback rattlesnake</name>
    <dbReference type="NCBI Taxonomy" id="8729"/>
    <lineage>
        <taxon>Eukaryota</taxon>
        <taxon>Metazoa</taxon>
        <taxon>Chordata</taxon>
        <taxon>Craniata</taxon>
        <taxon>Vertebrata</taxon>
        <taxon>Euteleostomi</taxon>
        <taxon>Lepidosauria</taxon>
        <taxon>Squamata</taxon>
        <taxon>Bifurcata</taxon>
        <taxon>Unidentata</taxon>
        <taxon>Episquamata</taxon>
        <taxon>Toxicofera</taxon>
        <taxon>Serpentes</taxon>
        <taxon>Colubroidea</taxon>
        <taxon>Viperidae</taxon>
        <taxon>Crotalinae</taxon>
        <taxon>Crotalus</taxon>
    </lineage>
</organism>
<dbReference type="Gene3D" id="3.30.260.10">
    <property type="entry name" value="TCP-1-like chaperonin intermediate domain"/>
    <property type="match status" value="2"/>
</dbReference>
<comment type="caution">
    <text evidence="1">The sequence shown here is derived from an EMBL/GenBank/DDBJ whole genome shotgun (WGS) entry which is preliminary data.</text>
</comment>
<dbReference type="AlphaFoldDB" id="A0AAW1B9Z8"/>
<dbReference type="PANTHER" id="PTHR46883:SF1">
    <property type="entry name" value="BARDET-BIEDL SYNDROME 12 PROTEIN"/>
    <property type="match status" value="1"/>
</dbReference>
<proteinExistence type="predicted"/>
<dbReference type="Pfam" id="PF00118">
    <property type="entry name" value="Cpn60_TCP1"/>
    <property type="match status" value="1"/>
</dbReference>
<dbReference type="Proteomes" id="UP001474421">
    <property type="component" value="Unassembled WGS sequence"/>
</dbReference>
<name>A0AAW1B9Z8_CROAD</name>
<dbReference type="Gene3D" id="1.10.560.10">
    <property type="entry name" value="GroEL-like equatorial domain"/>
    <property type="match status" value="2"/>
</dbReference>
<dbReference type="PANTHER" id="PTHR46883">
    <property type="entry name" value="BARDET-BIEDL SYNDROME 12 PROTEIN"/>
    <property type="match status" value="1"/>
</dbReference>
<dbReference type="InterPro" id="IPR042984">
    <property type="entry name" value="BBS12"/>
</dbReference>
<protein>
    <submittedName>
        <fullName evidence="1">BBS12: Bardet-Biedl syndrome 12 protein</fullName>
    </submittedName>
</protein>
<evidence type="ECO:0000313" key="2">
    <source>
        <dbReference type="Proteomes" id="UP001474421"/>
    </source>
</evidence>
<dbReference type="SUPFAM" id="SSF48592">
    <property type="entry name" value="GroEL equatorial domain-like"/>
    <property type="match status" value="1"/>
</dbReference>